<name>A0ABR7EEL0_9FIRM</name>
<dbReference type="InterPro" id="IPR003749">
    <property type="entry name" value="ThiS/MoaD-like"/>
</dbReference>
<evidence type="ECO:0000313" key="1">
    <source>
        <dbReference type="EMBL" id="MBC5647811.1"/>
    </source>
</evidence>
<comment type="caution">
    <text evidence="1">The sequence shown here is derived from an EMBL/GenBank/DDBJ whole genome shotgun (WGS) entry which is preliminary data.</text>
</comment>
<dbReference type="EMBL" id="JACOON010000002">
    <property type="protein sequence ID" value="MBC5647811.1"/>
    <property type="molecule type" value="Genomic_DNA"/>
</dbReference>
<dbReference type="Proteomes" id="UP000606889">
    <property type="component" value="Unassembled WGS sequence"/>
</dbReference>
<sequence>MVRINGKEEAAAGKTIAGVLREKGYQAERVAVERNGNIVPKAAFGDVCVEDGDVLEIVGFVGGG</sequence>
<protein>
    <submittedName>
        <fullName evidence="1">Sulfur carrier protein ThiS</fullName>
    </submittedName>
</protein>
<dbReference type="PANTHER" id="PTHR34472">
    <property type="entry name" value="SULFUR CARRIER PROTEIN THIS"/>
    <property type="match status" value="1"/>
</dbReference>
<reference evidence="1 2" key="1">
    <citation type="submission" date="2020-08" db="EMBL/GenBank/DDBJ databases">
        <title>Genome public.</title>
        <authorList>
            <person name="Liu C."/>
            <person name="Sun Q."/>
        </authorList>
    </citation>
    <scope>NUCLEOTIDE SEQUENCE [LARGE SCALE GENOMIC DNA]</scope>
    <source>
        <strain evidence="1 2">NSJ-35</strain>
    </source>
</reference>
<dbReference type="RefSeq" id="WP_186857324.1">
    <property type="nucleotide sequence ID" value="NZ_JACOON010000002.1"/>
</dbReference>
<dbReference type="Gene3D" id="3.10.20.30">
    <property type="match status" value="1"/>
</dbReference>
<dbReference type="InterPro" id="IPR016155">
    <property type="entry name" value="Mopterin_synth/thiamin_S_b"/>
</dbReference>
<dbReference type="Pfam" id="PF02597">
    <property type="entry name" value="ThiS"/>
    <property type="match status" value="1"/>
</dbReference>
<accession>A0ABR7EEL0</accession>
<keyword evidence="2" id="KW-1185">Reference proteome</keyword>
<dbReference type="InterPro" id="IPR012675">
    <property type="entry name" value="Beta-grasp_dom_sf"/>
</dbReference>
<evidence type="ECO:0000313" key="2">
    <source>
        <dbReference type="Proteomes" id="UP000606889"/>
    </source>
</evidence>
<dbReference type="NCBIfam" id="TIGR01683">
    <property type="entry name" value="thiS"/>
    <property type="match status" value="1"/>
</dbReference>
<dbReference type="SUPFAM" id="SSF54285">
    <property type="entry name" value="MoaD/ThiS"/>
    <property type="match status" value="1"/>
</dbReference>
<dbReference type="PANTHER" id="PTHR34472:SF1">
    <property type="entry name" value="SULFUR CARRIER PROTEIN THIS"/>
    <property type="match status" value="1"/>
</dbReference>
<proteinExistence type="predicted"/>
<dbReference type="InterPro" id="IPR010035">
    <property type="entry name" value="Thi_S"/>
</dbReference>
<organism evidence="1 2">
    <name type="scientific">Christensenella tenuis</name>
    <dbReference type="NCBI Taxonomy" id="2763033"/>
    <lineage>
        <taxon>Bacteria</taxon>
        <taxon>Bacillati</taxon>
        <taxon>Bacillota</taxon>
        <taxon>Clostridia</taxon>
        <taxon>Christensenellales</taxon>
        <taxon>Christensenellaceae</taxon>
        <taxon>Christensenella</taxon>
    </lineage>
</organism>
<dbReference type="CDD" id="cd00565">
    <property type="entry name" value="Ubl_ThiS"/>
    <property type="match status" value="1"/>
</dbReference>
<gene>
    <name evidence="1" type="primary">thiS</name>
    <name evidence="1" type="ORF">H8S18_05640</name>
</gene>